<feature type="non-terminal residue" evidence="1">
    <location>
        <position position="1"/>
    </location>
</feature>
<dbReference type="AlphaFoldDB" id="A0A4S8KT01"/>
<sequence>RMARLCEAAFHIFWDGHLKSFGRIKHALQYDHVTLCATKEDIIRFNSELYVYGVMDIKTLTVTKETEDPESQRPSLKRPKQHMLLYAFRELQRAYDEETWETEKALFLERIRTVILPGHKNRQSREAIIQYFERNWFTAFWRG</sequence>
<gene>
    <name evidence="1" type="ORF">K435DRAFT_811123</name>
</gene>
<keyword evidence="2" id="KW-1185">Reference proteome</keyword>
<dbReference type="Proteomes" id="UP000297245">
    <property type="component" value="Unassembled WGS sequence"/>
</dbReference>
<evidence type="ECO:0000313" key="2">
    <source>
        <dbReference type="Proteomes" id="UP000297245"/>
    </source>
</evidence>
<dbReference type="OrthoDB" id="3261052at2759"/>
<reference evidence="1 2" key="1">
    <citation type="journal article" date="2019" name="Nat. Ecol. Evol.">
        <title>Megaphylogeny resolves global patterns of mushroom evolution.</title>
        <authorList>
            <person name="Varga T."/>
            <person name="Krizsan K."/>
            <person name="Foldi C."/>
            <person name="Dima B."/>
            <person name="Sanchez-Garcia M."/>
            <person name="Sanchez-Ramirez S."/>
            <person name="Szollosi G.J."/>
            <person name="Szarkandi J.G."/>
            <person name="Papp V."/>
            <person name="Albert L."/>
            <person name="Andreopoulos W."/>
            <person name="Angelini C."/>
            <person name="Antonin V."/>
            <person name="Barry K.W."/>
            <person name="Bougher N.L."/>
            <person name="Buchanan P."/>
            <person name="Buyck B."/>
            <person name="Bense V."/>
            <person name="Catcheside P."/>
            <person name="Chovatia M."/>
            <person name="Cooper J."/>
            <person name="Damon W."/>
            <person name="Desjardin D."/>
            <person name="Finy P."/>
            <person name="Geml J."/>
            <person name="Haridas S."/>
            <person name="Hughes K."/>
            <person name="Justo A."/>
            <person name="Karasinski D."/>
            <person name="Kautmanova I."/>
            <person name="Kiss B."/>
            <person name="Kocsube S."/>
            <person name="Kotiranta H."/>
            <person name="LaButti K.M."/>
            <person name="Lechner B.E."/>
            <person name="Liimatainen K."/>
            <person name="Lipzen A."/>
            <person name="Lukacs Z."/>
            <person name="Mihaltcheva S."/>
            <person name="Morgado L.N."/>
            <person name="Niskanen T."/>
            <person name="Noordeloos M.E."/>
            <person name="Ohm R.A."/>
            <person name="Ortiz-Santana B."/>
            <person name="Ovrebo C."/>
            <person name="Racz N."/>
            <person name="Riley R."/>
            <person name="Savchenko A."/>
            <person name="Shiryaev A."/>
            <person name="Soop K."/>
            <person name="Spirin V."/>
            <person name="Szebenyi C."/>
            <person name="Tomsovsky M."/>
            <person name="Tulloss R.E."/>
            <person name="Uehling J."/>
            <person name="Grigoriev I.V."/>
            <person name="Vagvolgyi C."/>
            <person name="Papp T."/>
            <person name="Martin F.M."/>
            <person name="Miettinen O."/>
            <person name="Hibbett D.S."/>
            <person name="Nagy L.G."/>
        </authorList>
    </citation>
    <scope>NUCLEOTIDE SEQUENCE [LARGE SCALE GENOMIC DNA]</scope>
    <source>
        <strain evidence="1 2">CBS 962.96</strain>
    </source>
</reference>
<organism evidence="1 2">
    <name type="scientific">Dendrothele bispora (strain CBS 962.96)</name>
    <dbReference type="NCBI Taxonomy" id="1314807"/>
    <lineage>
        <taxon>Eukaryota</taxon>
        <taxon>Fungi</taxon>
        <taxon>Dikarya</taxon>
        <taxon>Basidiomycota</taxon>
        <taxon>Agaricomycotina</taxon>
        <taxon>Agaricomycetes</taxon>
        <taxon>Agaricomycetidae</taxon>
        <taxon>Agaricales</taxon>
        <taxon>Agaricales incertae sedis</taxon>
        <taxon>Dendrothele</taxon>
    </lineage>
</organism>
<evidence type="ECO:0000313" key="1">
    <source>
        <dbReference type="EMBL" id="THU78956.1"/>
    </source>
</evidence>
<proteinExistence type="predicted"/>
<accession>A0A4S8KT01</accession>
<protein>
    <submittedName>
        <fullName evidence="1">Uncharacterized protein</fullName>
    </submittedName>
</protein>
<name>A0A4S8KT01_DENBC</name>
<dbReference type="EMBL" id="ML180104">
    <property type="protein sequence ID" value="THU78956.1"/>
    <property type="molecule type" value="Genomic_DNA"/>
</dbReference>